<protein>
    <submittedName>
        <fullName evidence="2">Uncharacterized protein</fullName>
    </submittedName>
</protein>
<evidence type="ECO:0000313" key="3">
    <source>
        <dbReference type="Proteomes" id="UP001341840"/>
    </source>
</evidence>
<gene>
    <name evidence="2" type="ORF">PIB30_103959</name>
</gene>
<feature type="region of interest" description="Disordered" evidence="1">
    <location>
        <begin position="30"/>
        <end position="53"/>
    </location>
</feature>
<accession>A0ABU6UZC8</accession>
<organism evidence="2 3">
    <name type="scientific">Stylosanthes scabra</name>
    <dbReference type="NCBI Taxonomy" id="79078"/>
    <lineage>
        <taxon>Eukaryota</taxon>
        <taxon>Viridiplantae</taxon>
        <taxon>Streptophyta</taxon>
        <taxon>Embryophyta</taxon>
        <taxon>Tracheophyta</taxon>
        <taxon>Spermatophyta</taxon>
        <taxon>Magnoliopsida</taxon>
        <taxon>eudicotyledons</taxon>
        <taxon>Gunneridae</taxon>
        <taxon>Pentapetalae</taxon>
        <taxon>rosids</taxon>
        <taxon>fabids</taxon>
        <taxon>Fabales</taxon>
        <taxon>Fabaceae</taxon>
        <taxon>Papilionoideae</taxon>
        <taxon>50 kb inversion clade</taxon>
        <taxon>dalbergioids sensu lato</taxon>
        <taxon>Dalbergieae</taxon>
        <taxon>Pterocarpus clade</taxon>
        <taxon>Stylosanthes</taxon>
    </lineage>
</organism>
<evidence type="ECO:0000313" key="2">
    <source>
        <dbReference type="EMBL" id="MED6165895.1"/>
    </source>
</evidence>
<feature type="compositionally biased region" description="Basic and acidic residues" evidence="1">
    <location>
        <begin position="30"/>
        <end position="45"/>
    </location>
</feature>
<reference evidence="2 3" key="1">
    <citation type="journal article" date="2023" name="Plants (Basel)">
        <title>Bridging the Gap: Combining Genomics and Transcriptomics Approaches to Understand Stylosanthes scabra, an Orphan Legume from the Brazilian Caatinga.</title>
        <authorList>
            <person name="Ferreira-Neto J.R.C."/>
            <person name="da Silva M.D."/>
            <person name="Binneck E."/>
            <person name="de Melo N.F."/>
            <person name="da Silva R.H."/>
            <person name="de Melo A.L.T.M."/>
            <person name="Pandolfi V."/>
            <person name="Bustamante F.O."/>
            <person name="Brasileiro-Vidal A.C."/>
            <person name="Benko-Iseppon A.M."/>
        </authorList>
    </citation>
    <scope>NUCLEOTIDE SEQUENCE [LARGE SCALE GENOMIC DNA]</scope>
    <source>
        <tissue evidence="2">Leaves</tissue>
    </source>
</reference>
<proteinExistence type="predicted"/>
<name>A0ABU6UZC8_9FABA</name>
<comment type="caution">
    <text evidence="2">The sequence shown here is derived from an EMBL/GenBank/DDBJ whole genome shotgun (WGS) entry which is preliminary data.</text>
</comment>
<evidence type="ECO:0000256" key="1">
    <source>
        <dbReference type="SAM" id="MobiDB-lite"/>
    </source>
</evidence>
<dbReference type="EMBL" id="JASCZI010124314">
    <property type="protein sequence ID" value="MED6165895.1"/>
    <property type="molecule type" value="Genomic_DNA"/>
</dbReference>
<sequence>MQLQQQQFFENMRSTQAQYLEELKIVKPRKNEERKLEEQEAKNLEHSGQSPHA</sequence>
<keyword evidence="3" id="KW-1185">Reference proteome</keyword>
<dbReference type="Proteomes" id="UP001341840">
    <property type="component" value="Unassembled WGS sequence"/>
</dbReference>